<dbReference type="STRING" id="1184267.A11Q_1757"/>
<dbReference type="KEGG" id="bex:A11Q_1757"/>
<dbReference type="OrthoDB" id="5561224at2"/>
<evidence type="ECO:0000313" key="2">
    <source>
        <dbReference type="Proteomes" id="UP000012040"/>
    </source>
</evidence>
<sequence length="313" mass="36439">MSDIIHKRNYKDRYRTIFCDRDFYIKHQALFRLWKTRFHGFSDVEKATAWTLALCCLRRPEDWFGGRRPRSISPHMSEPLHPLSLENLFAGSPIRIPNKVSGDMNVLDALNTLLVKAVPESCFRSLIYTHTGRYPLWVTQEVPTPEELLHLQIAGRRVLSYNEDFTSWPDTLYADRDFLGFVLHDLIHADHFFHDPLHRDGQLGFYRFIESILHNKSLTRLLESENFRKGFEYIISDMNSHPVHLFQTLHSLVFSEIQDDATSSTIWSAWSSKPEFLPTEVLALSRINGRDFSVSDAQQLEILCIRLGQSSSQ</sequence>
<dbReference type="EMBL" id="CP003537">
    <property type="protein sequence ID" value="AGH95973.1"/>
    <property type="molecule type" value="Genomic_DNA"/>
</dbReference>
<evidence type="ECO:0000313" key="1">
    <source>
        <dbReference type="EMBL" id="AGH95973.1"/>
    </source>
</evidence>
<dbReference type="RefSeq" id="WP_015470463.1">
    <property type="nucleotide sequence ID" value="NC_020813.1"/>
</dbReference>
<reference evidence="1 2" key="1">
    <citation type="journal article" date="2013" name="ISME J.">
        <title>By their genes ye shall know them: genomic signatures of predatory bacteria.</title>
        <authorList>
            <person name="Pasternak Z."/>
            <person name="Pietrokovski S."/>
            <person name="Rotem O."/>
            <person name="Gophna U."/>
            <person name="Lurie-Weinberger M.N."/>
            <person name="Jurkevitch E."/>
        </authorList>
    </citation>
    <scope>NUCLEOTIDE SEQUENCE [LARGE SCALE GENOMIC DNA]</scope>
    <source>
        <strain evidence="1 2">JSS</strain>
    </source>
</reference>
<accession>M4V9V6</accession>
<dbReference type="Proteomes" id="UP000012040">
    <property type="component" value="Chromosome"/>
</dbReference>
<proteinExistence type="predicted"/>
<name>M4V9V6_9BACT</name>
<keyword evidence="2" id="KW-1185">Reference proteome</keyword>
<protein>
    <submittedName>
        <fullName evidence="1">Uncharacterized protein</fullName>
    </submittedName>
</protein>
<dbReference type="PATRIC" id="fig|1184267.3.peg.1778"/>
<organism evidence="1 2">
    <name type="scientific">Pseudobdellovibrio exovorus JSS</name>
    <dbReference type="NCBI Taxonomy" id="1184267"/>
    <lineage>
        <taxon>Bacteria</taxon>
        <taxon>Pseudomonadati</taxon>
        <taxon>Bdellovibrionota</taxon>
        <taxon>Bdellovibrionia</taxon>
        <taxon>Bdellovibrionales</taxon>
        <taxon>Pseudobdellovibrionaceae</taxon>
        <taxon>Pseudobdellovibrio</taxon>
    </lineage>
</organism>
<dbReference type="HOGENOM" id="CLU_887580_0_0_7"/>
<gene>
    <name evidence="1" type="ORF">A11Q_1757</name>
</gene>
<dbReference type="eggNOG" id="ENOG5034AAV">
    <property type="taxonomic scope" value="Bacteria"/>
</dbReference>
<dbReference type="AlphaFoldDB" id="M4V9V6"/>